<dbReference type="Pfam" id="PF02515">
    <property type="entry name" value="CoA_transf_3"/>
    <property type="match status" value="1"/>
</dbReference>
<dbReference type="Gene3D" id="3.30.1540.10">
    <property type="entry name" value="formyl-coa transferase, domain 3"/>
    <property type="match status" value="1"/>
</dbReference>
<gene>
    <name evidence="4" type="ORF">BCV69DRAFT_299948</name>
</gene>
<dbReference type="OrthoDB" id="5863171at2759"/>
<dbReference type="Gene3D" id="3.40.50.10540">
    <property type="entry name" value="Crotonobetainyl-coa:carnitine coa-transferase, domain 1"/>
    <property type="match status" value="1"/>
</dbReference>
<dbReference type="GeneID" id="37016131"/>
<feature type="region of interest" description="Disordered" evidence="3">
    <location>
        <begin position="17"/>
        <end position="40"/>
    </location>
</feature>
<dbReference type="InterPro" id="IPR044855">
    <property type="entry name" value="CoA-Trfase_III_dom3_sf"/>
</dbReference>
<protein>
    <submittedName>
        <fullName evidence="4">CoA-transferase family III</fullName>
    </submittedName>
</protein>
<keyword evidence="5" id="KW-1185">Reference proteome</keyword>
<organism evidence="4 5">
    <name type="scientific">Pseudomicrostroma glucosiphilum</name>
    <dbReference type="NCBI Taxonomy" id="1684307"/>
    <lineage>
        <taxon>Eukaryota</taxon>
        <taxon>Fungi</taxon>
        <taxon>Dikarya</taxon>
        <taxon>Basidiomycota</taxon>
        <taxon>Ustilaginomycotina</taxon>
        <taxon>Exobasidiomycetes</taxon>
        <taxon>Microstromatales</taxon>
        <taxon>Microstromatales incertae sedis</taxon>
        <taxon>Pseudomicrostroma</taxon>
    </lineage>
</organism>
<dbReference type="PANTHER" id="PTHR48207">
    <property type="entry name" value="SUCCINATE--HYDROXYMETHYLGLUTARATE COA-TRANSFERASE"/>
    <property type="match status" value="1"/>
</dbReference>
<evidence type="ECO:0000256" key="3">
    <source>
        <dbReference type="SAM" id="MobiDB-lite"/>
    </source>
</evidence>
<dbReference type="RefSeq" id="XP_025346795.1">
    <property type="nucleotide sequence ID" value="XM_025494397.1"/>
</dbReference>
<evidence type="ECO:0000256" key="2">
    <source>
        <dbReference type="ARBA" id="ARBA00022679"/>
    </source>
</evidence>
<evidence type="ECO:0000256" key="1">
    <source>
        <dbReference type="ARBA" id="ARBA00008383"/>
    </source>
</evidence>
<dbReference type="Proteomes" id="UP000245942">
    <property type="component" value="Unassembled WGS sequence"/>
</dbReference>
<dbReference type="PANTHER" id="PTHR48207:SF3">
    <property type="entry name" value="SUCCINATE--HYDROXYMETHYLGLUTARATE COA-TRANSFERASE"/>
    <property type="match status" value="1"/>
</dbReference>
<dbReference type="STRING" id="1684307.A0A316U9G5"/>
<dbReference type="InterPro" id="IPR023606">
    <property type="entry name" value="CoA-Trfase_III_dom_1_sf"/>
</dbReference>
<name>A0A316U9G5_9BASI</name>
<evidence type="ECO:0000313" key="5">
    <source>
        <dbReference type="Proteomes" id="UP000245942"/>
    </source>
</evidence>
<dbReference type="InterPro" id="IPR050483">
    <property type="entry name" value="CoA-transferase_III_domain"/>
</dbReference>
<sequence length="404" mass="43628">MLLSDLGADVIKVENPLTNGDDTRSWAPPGATSLPSTKFPSWVSPEEKKRWESLPDESAYFLSVNRGKRSLTLDFKSPESKEVMRRLIQSADVVIENYLPGKLDKMGLGYEQVKAIKEDVVYASLTGYGQTGPYANAPGYDVIIAADAGFFHITGYPDRPGIKCGVAITDLTTGLYVHGAILASLLGRTKTGKGVHIDSSLFDSQIASLANVGSSYLVAGKEGGRHGTAHPSIVPYQVFPTQDSFLMVGAGNDGQFRLLADTLGHPDLASASGRYATNGARVANREELIPLLSGLFSQQPNAYWLQRLEGRLPIAPIRNIQQTFEHPQAVARGIVSEMEHPRIGNLKVVSPAVVYGQGRMPLTRPPPVLGQHSYEVLQELGYSDGEMEGMEKAVGFVPRPPVAA</sequence>
<keyword evidence="2 4" id="KW-0808">Transferase</keyword>
<comment type="similarity">
    <text evidence="1">Belongs to the CoA-transferase III family.</text>
</comment>
<dbReference type="GO" id="GO:0005739">
    <property type="term" value="C:mitochondrion"/>
    <property type="evidence" value="ECO:0007669"/>
    <property type="project" value="TreeGrafter"/>
</dbReference>
<reference evidence="4 5" key="1">
    <citation type="journal article" date="2018" name="Mol. Biol. Evol.">
        <title>Broad Genomic Sampling Reveals a Smut Pathogenic Ancestry of the Fungal Clade Ustilaginomycotina.</title>
        <authorList>
            <person name="Kijpornyongpan T."/>
            <person name="Mondo S.J."/>
            <person name="Barry K."/>
            <person name="Sandor L."/>
            <person name="Lee J."/>
            <person name="Lipzen A."/>
            <person name="Pangilinan J."/>
            <person name="LaButti K."/>
            <person name="Hainaut M."/>
            <person name="Henrissat B."/>
            <person name="Grigoriev I.V."/>
            <person name="Spatafora J.W."/>
            <person name="Aime M.C."/>
        </authorList>
    </citation>
    <scope>NUCLEOTIDE SEQUENCE [LARGE SCALE GENOMIC DNA]</scope>
    <source>
        <strain evidence="4 5">MCA 4718</strain>
    </source>
</reference>
<evidence type="ECO:0000313" key="4">
    <source>
        <dbReference type="EMBL" id="PWN19635.1"/>
    </source>
</evidence>
<accession>A0A316U9G5</accession>
<proteinExistence type="inferred from homology"/>
<dbReference type="GO" id="GO:0047369">
    <property type="term" value="F:succinate-hydroxymethylglutarate CoA-transferase activity"/>
    <property type="evidence" value="ECO:0007669"/>
    <property type="project" value="TreeGrafter"/>
</dbReference>
<dbReference type="SUPFAM" id="SSF89796">
    <property type="entry name" value="CoA-transferase family III (CaiB/BaiF)"/>
    <property type="match status" value="1"/>
</dbReference>
<dbReference type="EMBL" id="KZ819330">
    <property type="protein sequence ID" value="PWN19635.1"/>
    <property type="molecule type" value="Genomic_DNA"/>
</dbReference>
<dbReference type="AlphaFoldDB" id="A0A316U9G5"/>
<dbReference type="InterPro" id="IPR003673">
    <property type="entry name" value="CoA-Trfase_fam_III"/>
</dbReference>